<dbReference type="InterPro" id="IPR036390">
    <property type="entry name" value="WH_DNA-bd_sf"/>
</dbReference>
<keyword evidence="5" id="KW-1185">Reference proteome</keyword>
<dbReference type="EMBL" id="CP048000">
    <property type="protein sequence ID" value="QHQ63327.1"/>
    <property type="molecule type" value="Genomic_DNA"/>
</dbReference>
<name>A0A6P1TSK0_9FIRM</name>
<sequence length="311" mass="36561">MKKIERMNAIIYILKEKGKLTAKEIAKLLDVSERTIYRDIDALSQIKVPLITYEGHQGGYEIDPNYFIPSIKLTEAEITNFIILLTLGKELKVPGVHRDYEALRLKLLNAITQDGSPKLNRFLDKFKVYINRINPGDYVEHIMETIIKSLEEEKKVKLTYYTPLKDTLTEREVSPYRFTFDEGGWYLIGYCHLREDKRTFRLDRIKSIELLHSNCYFPIDMVSFENESKSKSSYHLQIDRSFYEIIKHNDYMEDNKIIEDSEFFTVEICTDYEDSIIELALKNPTSVKVLEPQSICEHLKKIVKDLSQIYT</sequence>
<dbReference type="InterPro" id="IPR051534">
    <property type="entry name" value="CBASS_pafABC_assoc_protein"/>
</dbReference>
<proteinExistence type="predicted"/>
<dbReference type="InterPro" id="IPR013196">
    <property type="entry name" value="HTH_11"/>
</dbReference>
<accession>A0A6P1TSK0</accession>
<protein>
    <submittedName>
        <fullName evidence="4">WYL domain-containing protein</fullName>
    </submittedName>
</protein>
<evidence type="ECO:0000256" key="2">
    <source>
        <dbReference type="ARBA" id="ARBA00023163"/>
    </source>
</evidence>
<evidence type="ECO:0000256" key="1">
    <source>
        <dbReference type="ARBA" id="ARBA00023015"/>
    </source>
</evidence>
<dbReference type="PANTHER" id="PTHR34580:SF1">
    <property type="entry name" value="PROTEIN PAFC"/>
    <property type="match status" value="1"/>
</dbReference>
<dbReference type="SMART" id="SM00420">
    <property type="entry name" value="HTH_DEOR"/>
    <property type="match status" value="1"/>
</dbReference>
<evidence type="ECO:0000259" key="3">
    <source>
        <dbReference type="PROSITE" id="PS51000"/>
    </source>
</evidence>
<dbReference type="InterPro" id="IPR028349">
    <property type="entry name" value="PafC-like"/>
</dbReference>
<dbReference type="RefSeq" id="WP_161840149.1">
    <property type="nucleotide sequence ID" value="NZ_CP048000.1"/>
</dbReference>
<dbReference type="InterPro" id="IPR001034">
    <property type="entry name" value="DeoR_HTH"/>
</dbReference>
<feature type="domain" description="HTH deoR-type" evidence="3">
    <location>
        <begin position="3"/>
        <end position="62"/>
    </location>
</feature>
<dbReference type="Gene3D" id="1.10.10.10">
    <property type="entry name" value="Winged helix-like DNA-binding domain superfamily/Winged helix DNA-binding domain"/>
    <property type="match status" value="1"/>
</dbReference>
<keyword evidence="2" id="KW-0804">Transcription</keyword>
<dbReference type="SUPFAM" id="SSF46785">
    <property type="entry name" value="Winged helix' DNA-binding domain"/>
    <property type="match status" value="2"/>
</dbReference>
<dbReference type="InterPro" id="IPR026881">
    <property type="entry name" value="WYL_dom"/>
</dbReference>
<dbReference type="Proteomes" id="UP000464314">
    <property type="component" value="Chromosome"/>
</dbReference>
<dbReference type="GO" id="GO:0003700">
    <property type="term" value="F:DNA-binding transcription factor activity"/>
    <property type="evidence" value="ECO:0007669"/>
    <property type="project" value="InterPro"/>
</dbReference>
<evidence type="ECO:0000313" key="5">
    <source>
        <dbReference type="Proteomes" id="UP000464314"/>
    </source>
</evidence>
<dbReference type="PIRSF" id="PIRSF016838">
    <property type="entry name" value="PafC"/>
    <property type="match status" value="1"/>
</dbReference>
<reference evidence="4 5" key="1">
    <citation type="submission" date="2020-01" db="EMBL/GenBank/DDBJ databases">
        <title>Genome analysis of Anaerocolumna sp. CBA3638.</title>
        <authorList>
            <person name="Kim J."/>
            <person name="Roh S.W."/>
        </authorList>
    </citation>
    <scope>NUCLEOTIDE SEQUENCE [LARGE SCALE GENOMIC DNA]</scope>
    <source>
        <strain evidence="4 5">CBA3638</strain>
    </source>
</reference>
<dbReference type="PROSITE" id="PS51000">
    <property type="entry name" value="HTH_DEOR_2"/>
    <property type="match status" value="1"/>
</dbReference>
<dbReference type="InterPro" id="IPR036388">
    <property type="entry name" value="WH-like_DNA-bd_sf"/>
</dbReference>
<dbReference type="Pfam" id="PF08279">
    <property type="entry name" value="HTH_11"/>
    <property type="match status" value="1"/>
</dbReference>
<dbReference type="Pfam" id="PF13280">
    <property type="entry name" value="WYL"/>
    <property type="match status" value="1"/>
</dbReference>
<dbReference type="AlphaFoldDB" id="A0A6P1TSK0"/>
<dbReference type="PROSITE" id="PS52050">
    <property type="entry name" value="WYL"/>
    <property type="match status" value="1"/>
</dbReference>
<organism evidence="4 5">
    <name type="scientific">Anaerocolumna sedimenticola</name>
    <dbReference type="NCBI Taxonomy" id="2696063"/>
    <lineage>
        <taxon>Bacteria</taxon>
        <taxon>Bacillati</taxon>
        <taxon>Bacillota</taxon>
        <taxon>Clostridia</taxon>
        <taxon>Lachnospirales</taxon>
        <taxon>Lachnospiraceae</taxon>
        <taxon>Anaerocolumna</taxon>
    </lineage>
</organism>
<keyword evidence="1" id="KW-0805">Transcription regulation</keyword>
<dbReference type="PANTHER" id="PTHR34580">
    <property type="match status" value="1"/>
</dbReference>
<dbReference type="KEGG" id="anr:Ana3638_23215"/>
<gene>
    <name evidence="4" type="ORF">Ana3638_23215</name>
</gene>
<evidence type="ECO:0000313" key="4">
    <source>
        <dbReference type="EMBL" id="QHQ63327.1"/>
    </source>
</evidence>